<dbReference type="EC" id="1.-.-.-" evidence="5"/>
<name>A0A0W0TSY6_9GAMM</name>
<comment type="similarity">
    <text evidence="1">Belongs to the short-chain dehydrogenases/reductases (SDR) family.</text>
</comment>
<evidence type="ECO:0000256" key="3">
    <source>
        <dbReference type="SAM" id="MobiDB-lite"/>
    </source>
</evidence>
<dbReference type="RefSeq" id="WP_058445458.1">
    <property type="nucleotide sequence ID" value="NZ_CAAAHT010000037.1"/>
</dbReference>
<dbReference type="PANTHER" id="PTHR48107:SF16">
    <property type="entry name" value="NADPH-DEPENDENT ALDEHYDE REDUCTASE 1, CHLOROPLASTIC"/>
    <property type="match status" value="1"/>
</dbReference>
<evidence type="ECO:0000313" key="5">
    <source>
        <dbReference type="EMBL" id="SPX62317.1"/>
    </source>
</evidence>
<protein>
    <submittedName>
        <fullName evidence="4">3-oxoacyl-ACP reductase</fullName>
    </submittedName>
    <submittedName>
        <fullName evidence="5">Dehydrogenase</fullName>
        <ecNumber evidence="5">1.-.-.-</ecNumber>
        <ecNumber evidence="5">1.1.1.100</ecNumber>
    </submittedName>
</protein>
<dbReference type="InterPro" id="IPR002347">
    <property type="entry name" value="SDR_fam"/>
</dbReference>
<reference evidence="5 7" key="2">
    <citation type="submission" date="2018-06" db="EMBL/GenBank/DDBJ databases">
        <authorList>
            <consortium name="Pathogen Informatics"/>
            <person name="Doyle S."/>
        </authorList>
    </citation>
    <scope>NUCLEOTIDE SEQUENCE [LARGE SCALE GENOMIC DNA]</scope>
    <source>
        <strain evidence="5 7">NCTC12022</strain>
    </source>
</reference>
<keyword evidence="6" id="KW-1185">Reference proteome</keyword>
<dbReference type="InterPro" id="IPR036291">
    <property type="entry name" value="NAD(P)-bd_dom_sf"/>
</dbReference>
<dbReference type="PANTHER" id="PTHR48107">
    <property type="entry name" value="NADPH-DEPENDENT ALDEHYDE REDUCTASE-LIKE PROTEIN, CHLOROPLASTIC-RELATED"/>
    <property type="match status" value="1"/>
</dbReference>
<dbReference type="EC" id="1.1.1.100" evidence="5"/>
<keyword evidence="2 5" id="KW-0560">Oxidoreductase</keyword>
<sequence length="287" mass="31605">MKQKSHQQQPPQEQKKQPGIEAKMRPQPEYLSADYKGSDKLLGKTALITGGDSGIGRAVACAFAKEGANVIVHYLNEHQDAEKTKQLIEEIGRRCWLMPANLQTYDACKKLVAKAEKLVKQIDILVNNIAEQHPQDTLEEISCEQLERTFKTNFFSYFYMIKALLPHIKKGGVIINTTSVTAYKGNDHLIDYSATKGAIIALTRSLAQNLISREIRVNAVAPGPVWTPLIPASFTAEQVAEFGQQVPMKRAGQPAEIAPAYVYLASNDSSYMTGQVLHPNGGVIVNG</sequence>
<evidence type="ECO:0000313" key="4">
    <source>
        <dbReference type="EMBL" id="KTC98552.1"/>
    </source>
</evidence>
<dbReference type="AlphaFoldDB" id="A0A0W0TSY6"/>
<organism evidence="4 6">
    <name type="scientific">Legionella feeleii</name>
    <dbReference type="NCBI Taxonomy" id="453"/>
    <lineage>
        <taxon>Bacteria</taxon>
        <taxon>Pseudomonadati</taxon>
        <taxon>Pseudomonadota</taxon>
        <taxon>Gammaproteobacteria</taxon>
        <taxon>Legionellales</taxon>
        <taxon>Legionellaceae</taxon>
        <taxon>Legionella</taxon>
    </lineage>
</organism>
<proteinExistence type="inferred from homology"/>
<evidence type="ECO:0000256" key="1">
    <source>
        <dbReference type="ARBA" id="ARBA00006484"/>
    </source>
</evidence>
<dbReference type="Pfam" id="PF13561">
    <property type="entry name" value="adh_short_C2"/>
    <property type="match status" value="1"/>
</dbReference>
<feature type="compositionally biased region" description="Basic and acidic residues" evidence="3">
    <location>
        <begin position="13"/>
        <end position="26"/>
    </location>
</feature>
<dbReference type="STRING" id="453.Lfee_1509"/>
<dbReference type="CDD" id="cd05355">
    <property type="entry name" value="SDR_c1"/>
    <property type="match status" value="1"/>
</dbReference>
<dbReference type="NCBIfam" id="NF005214">
    <property type="entry name" value="PRK06701.1"/>
    <property type="match status" value="1"/>
</dbReference>
<reference evidence="4 6" key="1">
    <citation type="submission" date="2015-11" db="EMBL/GenBank/DDBJ databases">
        <title>Genomic analysis of 38 Legionella species identifies large and diverse effector repertoires.</title>
        <authorList>
            <person name="Burstein D."/>
            <person name="Amaro F."/>
            <person name="Zusman T."/>
            <person name="Lifshitz Z."/>
            <person name="Cohen O."/>
            <person name="Gilbert J.A."/>
            <person name="Pupko T."/>
            <person name="Shuman H.A."/>
            <person name="Segal G."/>
        </authorList>
    </citation>
    <scope>NUCLEOTIDE SEQUENCE [LARGE SCALE GENOMIC DNA]</scope>
    <source>
        <strain evidence="4 6">WO-44C</strain>
    </source>
</reference>
<dbReference type="PRINTS" id="PR00081">
    <property type="entry name" value="GDHRDH"/>
</dbReference>
<dbReference type="EMBL" id="UASS01000037">
    <property type="protein sequence ID" value="SPX62317.1"/>
    <property type="molecule type" value="Genomic_DNA"/>
</dbReference>
<dbReference type="Proteomes" id="UP000054698">
    <property type="component" value="Unassembled WGS sequence"/>
</dbReference>
<gene>
    <name evidence="4" type="primary">fabG_3</name>
    <name evidence="5" type="synonym">ydaD</name>
    <name evidence="4" type="ORF">Lfee_1509</name>
    <name evidence="5" type="ORF">NCTC12022_03075</name>
</gene>
<dbReference type="SUPFAM" id="SSF51735">
    <property type="entry name" value="NAD(P)-binding Rossmann-fold domains"/>
    <property type="match status" value="1"/>
</dbReference>
<accession>A0A0W0TSY6</accession>
<dbReference type="Proteomes" id="UP000251942">
    <property type="component" value="Unassembled WGS sequence"/>
</dbReference>
<dbReference type="PROSITE" id="PS00061">
    <property type="entry name" value="ADH_SHORT"/>
    <property type="match status" value="1"/>
</dbReference>
<feature type="compositionally biased region" description="Low complexity" evidence="3">
    <location>
        <begin position="1"/>
        <end position="12"/>
    </location>
</feature>
<dbReference type="Gene3D" id="3.40.50.720">
    <property type="entry name" value="NAD(P)-binding Rossmann-like Domain"/>
    <property type="match status" value="1"/>
</dbReference>
<dbReference type="PATRIC" id="fig|453.4.peg.1654"/>
<dbReference type="FunFam" id="3.40.50.720:FF:000084">
    <property type="entry name" value="Short-chain dehydrogenase reductase"/>
    <property type="match status" value="1"/>
</dbReference>
<dbReference type="PRINTS" id="PR00080">
    <property type="entry name" value="SDRFAMILY"/>
</dbReference>
<evidence type="ECO:0000256" key="2">
    <source>
        <dbReference type="ARBA" id="ARBA00023002"/>
    </source>
</evidence>
<dbReference type="InterPro" id="IPR020904">
    <property type="entry name" value="Sc_DH/Rdtase_CS"/>
</dbReference>
<dbReference type="OrthoDB" id="9809287at2"/>
<evidence type="ECO:0000313" key="7">
    <source>
        <dbReference type="Proteomes" id="UP000251942"/>
    </source>
</evidence>
<evidence type="ECO:0000313" key="6">
    <source>
        <dbReference type="Proteomes" id="UP000054698"/>
    </source>
</evidence>
<dbReference type="EMBL" id="LNYB01000068">
    <property type="protein sequence ID" value="KTC98552.1"/>
    <property type="molecule type" value="Genomic_DNA"/>
</dbReference>
<dbReference type="GO" id="GO:0004316">
    <property type="term" value="F:3-oxoacyl-[acyl-carrier-protein] reductase (NADPH) activity"/>
    <property type="evidence" value="ECO:0007669"/>
    <property type="project" value="UniProtKB-EC"/>
</dbReference>
<feature type="region of interest" description="Disordered" evidence="3">
    <location>
        <begin position="1"/>
        <end position="27"/>
    </location>
</feature>